<evidence type="ECO:0000313" key="2">
    <source>
        <dbReference type="EMBL" id="GKV52180.1"/>
    </source>
</evidence>
<reference evidence="2 3" key="1">
    <citation type="journal article" date="2021" name="Commun. Biol.">
        <title>The genome of Shorea leprosula (Dipterocarpaceae) highlights the ecological relevance of drought in aseasonal tropical rainforests.</title>
        <authorList>
            <person name="Ng K.K.S."/>
            <person name="Kobayashi M.J."/>
            <person name="Fawcett J.A."/>
            <person name="Hatakeyama M."/>
            <person name="Paape T."/>
            <person name="Ng C.H."/>
            <person name="Ang C.C."/>
            <person name="Tnah L.H."/>
            <person name="Lee C.T."/>
            <person name="Nishiyama T."/>
            <person name="Sese J."/>
            <person name="O'Brien M.J."/>
            <person name="Copetti D."/>
            <person name="Mohd Noor M.I."/>
            <person name="Ong R.C."/>
            <person name="Putra M."/>
            <person name="Sireger I.Z."/>
            <person name="Indrioko S."/>
            <person name="Kosugi Y."/>
            <person name="Izuno A."/>
            <person name="Isagi Y."/>
            <person name="Lee S.L."/>
            <person name="Shimizu K.K."/>
        </authorList>
    </citation>
    <scope>NUCLEOTIDE SEQUENCE [LARGE SCALE GENOMIC DNA]</scope>
    <source>
        <strain evidence="2">214</strain>
    </source>
</reference>
<organism evidence="2 3">
    <name type="scientific">Rubroshorea leprosula</name>
    <dbReference type="NCBI Taxonomy" id="152421"/>
    <lineage>
        <taxon>Eukaryota</taxon>
        <taxon>Viridiplantae</taxon>
        <taxon>Streptophyta</taxon>
        <taxon>Embryophyta</taxon>
        <taxon>Tracheophyta</taxon>
        <taxon>Spermatophyta</taxon>
        <taxon>Magnoliopsida</taxon>
        <taxon>eudicotyledons</taxon>
        <taxon>Gunneridae</taxon>
        <taxon>Pentapetalae</taxon>
        <taxon>rosids</taxon>
        <taxon>malvids</taxon>
        <taxon>Malvales</taxon>
        <taxon>Dipterocarpaceae</taxon>
        <taxon>Rubroshorea</taxon>
    </lineage>
</organism>
<name>A0AAV5MQJ2_9ROSI</name>
<dbReference type="EMBL" id="BPVZ01000626">
    <property type="protein sequence ID" value="GKV52180.1"/>
    <property type="molecule type" value="Genomic_DNA"/>
</dbReference>
<protein>
    <submittedName>
        <fullName evidence="2">Uncharacterized protein</fullName>
    </submittedName>
</protein>
<keyword evidence="1" id="KW-1133">Transmembrane helix</keyword>
<feature type="transmembrane region" description="Helical" evidence="1">
    <location>
        <begin position="12"/>
        <end position="31"/>
    </location>
</feature>
<dbReference type="Proteomes" id="UP001054252">
    <property type="component" value="Unassembled WGS sequence"/>
</dbReference>
<sequence length="68" mass="7565">MGRGSLTPRGPVAISIALCWLLFGVKLWGVISPRSWIGGFFCCSWQNFFTSGLDALEIAVMEFILLRK</sequence>
<comment type="caution">
    <text evidence="2">The sequence shown here is derived from an EMBL/GenBank/DDBJ whole genome shotgun (WGS) entry which is preliminary data.</text>
</comment>
<evidence type="ECO:0000313" key="3">
    <source>
        <dbReference type="Proteomes" id="UP001054252"/>
    </source>
</evidence>
<keyword evidence="1" id="KW-0472">Membrane</keyword>
<proteinExistence type="predicted"/>
<dbReference type="AlphaFoldDB" id="A0AAV5MQJ2"/>
<accession>A0AAV5MQJ2</accession>
<keyword evidence="1" id="KW-0812">Transmembrane</keyword>
<keyword evidence="3" id="KW-1185">Reference proteome</keyword>
<gene>
    <name evidence="2" type="ORF">SLEP1_g58771</name>
</gene>
<evidence type="ECO:0000256" key="1">
    <source>
        <dbReference type="SAM" id="Phobius"/>
    </source>
</evidence>